<protein>
    <submittedName>
        <fullName evidence="2">Uncharacterized protein</fullName>
    </submittedName>
</protein>
<evidence type="ECO:0000256" key="1">
    <source>
        <dbReference type="SAM" id="MobiDB-lite"/>
    </source>
</evidence>
<dbReference type="EMBL" id="CP134500">
    <property type="protein sequence ID" value="WNF25949.1"/>
    <property type="molecule type" value="Genomic_DNA"/>
</dbReference>
<feature type="compositionally biased region" description="Basic and acidic residues" evidence="1">
    <location>
        <begin position="12"/>
        <end position="25"/>
    </location>
</feature>
<reference evidence="2 3" key="1">
    <citation type="submission" date="2023-09" db="EMBL/GenBank/DDBJ databases">
        <title>Genome completion map analysis of the actinomycetes C11-1.</title>
        <authorList>
            <person name="Qin P."/>
            <person name="Guan P."/>
        </authorList>
    </citation>
    <scope>NUCLEOTIDE SEQUENCE [LARGE SCALE GENOMIC DNA]</scope>
    <source>
        <strain evidence="2 3">C11-1</strain>
    </source>
</reference>
<sequence length="116" mass="12342">MSDEGDLEYLPEEFRTSARHNREAADGADSLSRRLANTTATSGEFGGTRAASYTAGLNQGTTDRTRRTRRAQEDRDVIGHGGATTADLGEDTDIRARTALQTPADAAVVRAVADGM</sequence>
<evidence type="ECO:0000313" key="2">
    <source>
        <dbReference type="EMBL" id="WNF25949.1"/>
    </source>
</evidence>
<keyword evidence="3" id="KW-1185">Reference proteome</keyword>
<feature type="region of interest" description="Disordered" evidence="1">
    <location>
        <begin position="1"/>
        <end position="88"/>
    </location>
</feature>
<gene>
    <name evidence="2" type="ORF">RI138_03540</name>
</gene>
<evidence type="ECO:0000313" key="3">
    <source>
        <dbReference type="Proteomes" id="UP001303236"/>
    </source>
</evidence>
<dbReference type="Proteomes" id="UP001303236">
    <property type="component" value="Chromosome"/>
</dbReference>
<accession>A0ABY9VS15</accession>
<name>A0ABY9VS15_9ACTN</name>
<proteinExistence type="predicted"/>
<organism evidence="2 3">
    <name type="scientific">Streptomyces durocortorensis</name>
    <dbReference type="NCBI Taxonomy" id="2811104"/>
    <lineage>
        <taxon>Bacteria</taxon>
        <taxon>Bacillati</taxon>
        <taxon>Actinomycetota</taxon>
        <taxon>Actinomycetes</taxon>
        <taxon>Kitasatosporales</taxon>
        <taxon>Streptomycetaceae</taxon>
        <taxon>Streptomyces</taxon>
    </lineage>
</organism>
<feature type="compositionally biased region" description="Acidic residues" evidence="1">
    <location>
        <begin position="1"/>
        <end position="11"/>
    </location>
</feature>